<dbReference type="InterPro" id="IPR036890">
    <property type="entry name" value="HATPase_C_sf"/>
</dbReference>
<keyword evidence="4" id="KW-1133">Transmembrane helix</keyword>
<dbReference type="SUPFAM" id="SSF47384">
    <property type="entry name" value="Homodimeric domain of signal transducing histidine kinase"/>
    <property type="match status" value="1"/>
</dbReference>
<dbReference type="SMART" id="SM00387">
    <property type="entry name" value="HATPase_c"/>
    <property type="match status" value="1"/>
</dbReference>
<dbReference type="PANTHER" id="PTHR43065:SF42">
    <property type="entry name" value="TWO-COMPONENT SENSOR PPRA"/>
    <property type="match status" value="1"/>
</dbReference>
<dbReference type="AlphaFoldDB" id="A0A6G1WJ91"/>
<sequence>MLTLASAAGGQTTIENRIPRVLVLYPYDERIAATTVAGEAIRARLIQATDGKIDLFSEFLDLSRFPEDNYIERMAQFLAVKYADRQPDVVIALGELSAKFIVTHRASLARNAKILAAGFNRSTARRIKLPADVIGAFTEFKILKTAEMAQRLQPEARHLFIIGGSSEFDRWWLETARADLATFSKAYQTTYLEDLTIEEFVSRASRFPRDSIVLALSILKDRSGRNFIPREAVKRIAASATAPIYGPYSTFIENGSVGGNVVTFESLGSAVADLTLDAIQGKPITHVQAPHFDVVDARQMKRWGLSERNLPPGTVQMFREPGFLERYWLAALVTSAVVALQSLVIAILLLERRRRRVAEIQSRHRLLEVVHLNQSATAGALSASIAHELNQPLGAIRSNAEAASIILKSACPDLKLIEQILVDIQDDDQRAHDIISRMRGLLKKRGEIDWQEFDLNEVTATAIKILQGEAVRRGVVVSSSRVEGTLPIRADMVHIQQVILNIAINAMDAMSGKPSTDKKLTLKTRLTNDAKAELSISDSGNGIPEDKFGMIFEPFFTTKAAGTGLGLSIARTIVETYGGRILASNRRGGGAVFRVILPLARTELP</sequence>
<dbReference type="InterPro" id="IPR005467">
    <property type="entry name" value="His_kinase_dom"/>
</dbReference>
<accession>A0A6G1WJ91</accession>
<name>A0A6G1WJ91_9HYPH</name>
<keyword evidence="6" id="KW-0418">Kinase</keyword>
<keyword evidence="6" id="KW-0808">Transferase</keyword>
<gene>
    <name evidence="6" type="ORF">GHJ91_11665</name>
</gene>
<dbReference type="GO" id="GO:0000155">
    <property type="term" value="F:phosphorelay sensor kinase activity"/>
    <property type="evidence" value="ECO:0007669"/>
    <property type="project" value="InterPro"/>
</dbReference>
<feature type="transmembrane region" description="Helical" evidence="4">
    <location>
        <begin position="327"/>
        <end position="350"/>
    </location>
</feature>
<evidence type="ECO:0000256" key="2">
    <source>
        <dbReference type="ARBA" id="ARBA00012438"/>
    </source>
</evidence>
<comment type="catalytic activity">
    <reaction evidence="1">
        <text>ATP + protein L-histidine = ADP + protein N-phospho-L-histidine.</text>
        <dbReference type="EC" id="2.7.13.3"/>
    </reaction>
</comment>
<dbReference type="EMBL" id="WISB01000077">
    <property type="protein sequence ID" value="MQW69799.1"/>
    <property type="molecule type" value="Genomic_DNA"/>
</dbReference>
<keyword evidence="3" id="KW-0597">Phosphoprotein</keyword>
<evidence type="ECO:0000256" key="3">
    <source>
        <dbReference type="ARBA" id="ARBA00022553"/>
    </source>
</evidence>
<dbReference type="PRINTS" id="PR00344">
    <property type="entry name" value="BCTRLSENSOR"/>
</dbReference>
<dbReference type="SUPFAM" id="SSF55874">
    <property type="entry name" value="ATPase domain of HSP90 chaperone/DNA topoisomerase II/histidine kinase"/>
    <property type="match status" value="1"/>
</dbReference>
<dbReference type="SMART" id="SM00388">
    <property type="entry name" value="HisKA"/>
    <property type="match status" value="1"/>
</dbReference>
<dbReference type="InterPro" id="IPR036097">
    <property type="entry name" value="HisK_dim/P_sf"/>
</dbReference>
<dbReference type="Pfam" id="PF02518">
    <property type="entry name" value="HATPase_c"/>
    <property type="match status" value="1"/>
</dbReference>
<dbReference type="Pfam" id="PF00512">
    <property type="entry name" value="HisKA"/>
    <property type="match status" value="1"/>
</dbReference>
<protein>
    <recommendedName>
        <fullName evidence="2">histidine kinase</fullName>
        <ecNumber evidence="2">2.7.13.3</ecNumber>
    </recommendedName>
</protein>
<evidence type="ECO:0000259" key="5">
    <source>
        <dbReference type="PROSITE" id="PS50109"/>
    </source>
</evidence>
<keyword evidence="4" id="KW-0812">Transmembrane</keyword>
<dbReference type="PROSITE" id="PS50109">
    <property type="entry name" value="HIS_KIN"/>
    <property type="match status" value="1"/>
</dbReference>
<evidence type="ECO:0000313" key="6">
    <source>
        <dbReference type="EMBL" id="MQW69799.1"/>
    </source>
</evidence>
<dbReference type="Gene3D" id="1.10.287.130">
    <property type="match status" value="1"/>
</dbReference>
<feature type="domain" description="Histidine kinase" evidence="5">
    <location>
        <begin position="384"/>
        <end position="601"/>
    </location>
</feature>
<dbReference type="EC" id="2.7.13.3" evidence="2"/>
<dbReference type="InterPro" id="IPR004358">
    <property type="entry name" value="Sig_transdc_His_kin-like_C"/>
</dbReference>
<dbReference type="InterPro" id="IPR003594">
    <property type="entry name" value="HATPase_dom"/>
</dbReference>
<keyword evidence="4" id="KW-0472">Membrane</keyword>
<dbReference type="CDD" id="cd00082">
    <property type="entry name" value="HisKA"/>
    <property type="match status" value="1"/>
</dbReference>
<reference evidence="6" key="1">
    <citation type="journal article" date="2013" name="Genome Biol.">
        <title>Comparative genomics of the core and accessory genomes of 48 Sinorhizobium strains comprising five genospecies.</title>
        <authorList>
            <person name="Sugawara M."/>
            <person name="Epstein B."/>
            <person name="Badgley B.D."/>
            <person name="Unno T."/>
            <person name="Xu L."/>
            <person name="Reese J."/>
            <person name="Gyaneshwar P."/>
            <person name="Denny R."/>
            <person name="Mudge J."/>
            <person name="Bharti A.K."/>
            <person name="Farmer A.D."/>
            <person name="May G.D."/>
            <person name="Woodward J.E."/>
            <person name="Medigue C."/>
            <person name="Vallenet D."/>
            <person name="Lajus A."/>
            <person name="Rouy Z."/>
            <person name="Martinez-Vaz B."/>
            <person name="Tiffin P."/>
            <person name="Young N.D."/>
            <person name="Sadowsky M.J."/>
        </authorList>
    </citation>
    <scope>NUCLEOTIDE SEQUENCE</scope>
    <source>
        <strain evidence="6">M1</strain>
    </source>
</reference>
<organism evidence="6">
    <name type="scientific">Sinorhizobium medicae</name>
    <dbReference type="NCBI Taxonomy" id="110321"/>
    <lineage>
        <taxon>Bacteria</taxon>
        <taxon>Pseudomonadati</taxon>
        <taxon>Pseudomonadota</taxon>
        <taxon>Alphaproteobacteria</taxon>
        <taxon>Hyphomicrobiales</taxon>
        <taxon>Rhizobiaceae</taxon>
        <taxon>Sinorhizobium/Ensifer group</taxon>
        <taxon>Sinorhizobium</taxon>
    </lineage>
</organism>
<proteinExistence type="predicted"/>
<comment type="caution">
    <text evidence="6">The sequence shown here is derived from an EMBL/GenBank/DDBJ whole genome shotgun (WGS) entry which is preliminary data.</text>
</comment>
<dbReference type="Gene3D" id="3.30.565.10">
    <property type="entry name" value="Histidine kinase-like ATPase, C-terminal domain"/>
    <property type="match status" value="1"/>
</dbReference>
<evidence type="ECO:0000256" key="4">
    <source>
        <dbReference type="SAM" id="Phobius"/>
    </source>
</evidence>
<dbReference type="InterPro" id="IPR003661">
    <property type="entry name" value="HisK_dim/P_dom"/>
</dbReference>
<dbReference type="PANTHER" id="PTHR43065">
    <property type="entry name" value="SENSOR HISTIDINE KINASE"/>
    <property type="match status" value="1"/>
</dbReference>
<evidence type="ECO:0000256" key="1">
    <source>
        <dbReference type="ARBA" id="ARBA00000085"/>
    </source>
</evidence>